<dbReference type="CDD" id="cd08153">
    <property type="entry name" value="srpA_like"/>
    <property type="match status" value="1"/>
</dbReference>
<keyword evidence="6 8" id="KW-0560">Oxidoreductase</keyword>
<comment type="similarity">
    <text evidence="2 8">Belongs to the catalase family.</text>
</comment>
<dbReference type="EC" id="1.11.1.-" evidence="8"/>
<dbReference type="EMBL" id="JAUZEE010000004">
    <property type="protein sequence ID" value="MDP4300837.1"/>
    <property type="molecule type" value="Genomic_DNA"/>
</dbReference>
<evidence type="ECO:0000256" key="4">
    <source>
        <dbReference type="ARBA" id="ARBA00022617"/>
    </source>
</evidence>
<dbReference type="PROSITE" id="PS51402">
    <property type="entry name" value="CATALASE_3"/>
    <property type="match status" value="1"/>
</dbReference>
<organism evidence="11 12">
    <name type="scientific">Leptothrix discophora</name>
    <dbReference type="NCBI Taxonomy" id="89"/>
    <lineage>
        <taxon>Bacteria</taxon>
        <taxon>Pseudomonadati</taxon>
        <taxon>Pseudomonadota</taxon>
        <taxon>Betaproteobacteria</taxon>
        <taxon>Burkholderiales</taxon>
        <taxon>Sphaerotilaceae</taxon>
        <taxon>Leptothrix</taxon>
    </lineage>
</organism>
<dbReference type="PIRSF" id="PIRSF000296">
    <property type="entry name" value="SrpA"/>
    <property type="match status" value="1"/>
</dbReference>
<name>A0ABT9G307_LEPDI</name>
<dbReference type="InterPro" id="IPR011614">
    <property type="entry name" value="Catalase_core"/>
</dbReference>
<evidence type="ECO:0000313" key="11">
    <source>
        <dbReference type="EMBL" id="MDP4300837.1"/>
    </source>
</evidence>
<evidence type="ECO:0000259" key="10">
    <source>
        <dbReference type="SMART" id="SM01060"/>
    </source>
</evidence>
<dbReference type="Pfam" id="PF00199">
    <property type="entry name" value="Catalase"/>
    <property type="match status" value="1"/>
</dbReference>
<dbReference type="InterPro" id="IPR018028">
    <property type="entry name" value="Catalase"/>
</dbReference>
<dbReference type="Gene3D" id="1.20.1280.120">
    <property type="match status" value="1"/>
</dbReference>
<dbReference type="Proteomes" id="UP001235760">
    <property type="component" value="Unassembled WGS sequence"/>
</dbReference>
<dbReference type="RefSeq" id="WP_305749398.1">
    <property type="nucleotide sequence ID" value="NZ_JAUZEE010000004.1"/>
</dbReference>
<accession>A0ABT9G307</accession>
<dbReference type="GO" id="GO:0004601">
    <property type="term" value="F:peroxidase activity"/>
    <property type="evidence" value="ECO:0007669"/>
    <property type="project" value="UniProtKB-KW"/>
</dbReference>
<evidence type="ECO:0000256" key="7">
    <source>
        <dbReference type="ARBA" id="ARBA00023004"/>
    </source>
</evidence>
<evidence type="ECO:0000313" key="12">
    <source>
        <dbReference type="Proteomes" id="UP001235760"/>
    </source>
</evidence>
<sequence length="331" mass="34416">MRHIALSALAAAASLISLGAAAQVSPVQLVDAFEATNGKFEGYRRSGAKGICATGEFVGSADGRALSSSSAFSGQPVPVIVRFSVGGANPKAADNGKGQRNLALQFNLPGGETWQMGNINAPIFGASSPEQMLGRVESLRPDPATKAADPAKVKAFADANPEVLLQGRYFASQPVPASYASINYWGVHAFGFVNAKGERQFGKWVFEPVGGVQGLSDDEAKAKGASFLFDDLRARVAAGQVAFRFNLELAQPGDRLDSATVPLPEGRRKVTLGQLKVTSVAADAGGDCLAITFNPMVLPKGVEPSADPMLAARAAPYAVSLGRRLGEGAKQ</sequence>
<dbReference type="PANTHER" id="PTHR11465">
    <property type="entry name" value="CATALASE"/>
    <property type="match status" value="1"/>
</dbReference>
<keyword evidence="4 8" id="KW-0349">Heme</keyword>
<evidence type="ECO:0000256" key="2">
    <source>
        <dbReference type="ARBA" id="ARBA00005329"/>
    </source>
</evidence>
<evidence type="ECO:0000256" key="1">
    <source>
        <dbReference type="ARBA" id="ARBA00002974"/>
    </source>
</evidence>
<dbReference type="SUPFAM" id="SSF56634">
    <property type="entry name" value="Heme-dependent catalase-like"/>
    <property type="match status" value="1"/>
</dbReference>
<proteinExistence type="inferred from homology"/>
<evidence type="ECO:0000256" key="6">
    <source>
        <dbReference type="ARBA" id="ARBA00023002"/>
    </source>
</evidence>
<evidence type="ECO:0000256" key="8">
    <source>
        <dbReference type="PIRNR" id="PIRNR000296"/>
    </source>
</evidence>
<evidence type="ECO:0000256" key="3">
    <source>
        <dbReference type="ARBA" id="ARBA00022559"/>
    </source>
</evidence>
<keyword evidence="12" id="KW-1185">Reference proteome</keyword>
<dbReference type="PANTHER" id="PTHR11465:SF9">
    <property type="entry name" value="CATALASE"/>
    <property type="match status" value="1"/>
</dbReference>
<evidence type="ECO:0000256" key="5">
    <source>
        <dbReference type="ARBA" id="ARBA00022723"/>
    </source>
</evidence>
<feature type="domain" description="Catalase core" evidence="10">
    <location>
        <begin position="2"/>
        <end position="331"/>
    </location>
</feature>
<comment type="function">
    <text evidence="8">Has an organic peroxide-dependent peroxidase activity.</text>
</comment>
<dbReference type="InterPro" id="IPR020835">
    <property type="entry name" value="Catalase_sf"/>
</dbReference>
<dbReference type="InterPro" id="IPR024168">
    <property type="entry name" value="Catalase_SrpA-type_pred"/>
</dbReference>
<keyword evidence="7 8" id="KW-0408">Iron</keyword>
<keyword evidence="5 8" id="KW-0479">Metal-binding</keyword>
<feature type="chain" id="PRO_5046077475" description="Catalase-related peroxidase" evidence="9">
    <location>
        <begin position="23"/>
        <end position="331"/>
    </location>
</feature>
<feature type="signal peptide" evidence="9">
    <location>
        <begin position="1"/>
        <end position="22"/>
    </location>
</feature>
<keyword evidence="9" id="KW-0732">Signal</keyword>
<evidence type="ECO:0000256" key="9">
    <source>
        <dbReference type="SAM" id="SignalP"/>
    </source>
</evidence>
<protein>
    <recommendedName>
        <fullName evidence="8">Catalase-related peroxidase</fullName>
        <ecNumber evidence="8">1.11.1.-</ecNumber>
    </recommendedName>
</protein>
<gene>
    <name evidence="11" type="ORF">Q8X39_09325</name>
</gene>
<dbReference type="SMART" id="SM01060">
    <property type="entry name" value="Catalase"/>
    <property type="match status" value="1"/>
</dbReference>
<comment type="caution">
    <text evidence="11">The sequence shown here is derived from an EMBL/GenBank/DDBJ whole genome shotgun (WGS) entry which is preliminary data.</text>
</comment>
<comment type="cofactor">
    <cofactor evidence="8">
        <name>heme</name>
        <dbReference type="ChEBI" id="CHEBI:30413"/>
    </cofactor>
</comment>
<dbReference type="Gene3D" id="2.40.180.10">
    <property type="entry name" value="Catalase core domain"/>
    <property type="match status" value="1"/>
</dbReference>
<reference evidence="11 12" key="1">
    <citation type="submission" date="2023-08" db="EMBL/GenBank/DDBJ databases">
        <authorList>
            <person name="Roldan D.M."/>
            <person name="Menes R.J."/>
        </authorList>
    </citation>
    <scope>NUCLEOTIDE SEQUENCE [LARGE SCALE GENOMIC DNA]</scope>
    <source>
        <strain evidence="11 12">CCM 2812</strain>
    </source>
</reference>
<keyword evidence="3 8" id="KW-0575">Peroxidase</keyword>
<comment type="function">
    <text evidence="1">Decomposes hydrogen peroxide into water and oxygen; serves to protect cells from the toxic effects of hydrogen peroxide.</text>
</comment>